<organism evidence="3 4">
    <name type="scientific">Micromonospora craniellae</name>
    <dbReference type="NCBI Taxonomy" id="2294034"/>
    <lineage>
        <taxon>Bacteria</taxon>
        <taxon>Bacillati</taxon>
        <taxon>Actinomycetota</taxon>
        <taxon>Actinomycetes</taxon>
        <taxon>Micromonosporales</taxon>
        <taxon>Micromonosporaceae</taxon>
        <taxon>Micromonospora</taxon>
    </lineage>
</organism>
<keyword evidence="2 3" id="KW-0378">Hydrolase</keyword>
<proteinExistence type="predicted"/>
<dbReference type="PANTHER" id="PTHR43808">
    <property type="entry name" value="ACETYLORNITHINE DEACETYLASE"/>
    <property type="match status" value="1"/>
</dbReference>
<dbReference type="AlphaFoldDB" id="A0A372FYU3"/>
<evidence type="ECO:0000256" key="2">
    <source>
        <dbReference type="ARBA" id="ARBA00022801"/>
    </source>
</evidence>
<name>A0A372FYU3_9ACTN</name>
<dbReference type="SUPFAM" id="SSF55031">
    <property type="entry name" value="Bacterial exopeptidase dimerisation domain"/>
    <property type="match status" value="1"/>
</dbReference>
<accession>A0A372FYU3</accession>
<dbReference type="Proteomes" id="UP000262621">
    <property type="component" value="Unassembled WGS sequence"/>
</dbReference>
<dbReference type="EMBL" id="QVFU01000013">
    <property type="protein sequence ID" value="RFS45868.1"/>
    <property type="molecule type" value="Genomic_DNA"/>
</dbReference>
<dbReference type="Gene3D" id="3.30.70.360">
    <property type="match status" value="1"/>
</dbReference>
<dbReference type="GO" id="GO:0016787">
    <property type="term" value="F:hydrolase activity"/>
    <property type="evidence" value="ECO:0007669"/>
    <property type="project" value="UniProtKB-KW"/>
</dbReference>
<evidence type="ECO:0000256" key="1">
    <source>
        <dbReference type="ARBA" id="ARBA00022723"/>
    </source>
</evidence>
<evidence type="ECO:0000313" key="4">
    <source>
        <dbReference type="Proteomes" id="UP000262621"/>
    </source>
</evidence>
<keyword evidence="1" id="KW-0479">Metal-binding</keyword>
<sequence>MSERAHELDRLTDAAYAHVTPDLLREIVVGMVDIASPTGEERELADWAVARLTAAGVDARLQPIDLTQANAVGWIPGRANGRSLLLYAPIDTLTTGNPEEDEPYAAAALRPDMRACATVDGDYVLGLGASNPKGHAAVVTAAVEAIHASGIPLEGDLWLGLGAGGMPTNRRATPHVTRENAGQGVGCSFLLEQGVYPDYALIAKPGWSVSWEEVGLCWFEVVVKGTFSYVGSRHRMRYRNPIVEAGKVVAGLEDWFREYSAAHTAGTVAPQGNIGAMRSGWMHLPAVSPSQASLMVDLRIGPDSSPAAIRREFAAAIDRIRDTHPDLEVSWEMMLSIPGTRTDPADRVVRAAVEAWERATGQPHEPILHNSGATDANILRGRGVPTARIGMDRIGPDAPLPLDFPAGMNVVDIREMQRLTRHVIRTALDICGLPDAGALR</sequence>
<dbReference type="RefSeq" id="WP_117228560.1">
    <property type="nucleotide sequence ID" value="NZ_CP061725.1"/>
</dbReference>
<dbReference type="OrthoDB" id="7596542at2"/>
<reference evidence="3 4" key="1">
    <citation type="submission" date="2018-08" db="EMBL/GenBank/DDBJ databases">
        <title>Verrucosispora craniellae sp. nov., isolated from a marine sponge in the South China Sea.</title>
        <authorList>
            <person name="Li L."/>
            <person name="Lin H.W."/>
        </authorList>
    </citation>
    <scope>NUCLEOTIDE SEQUENCE [LARGE SCALE GENOMIC DNA]</scope>
    <source>
        <strain evidence="3 4">LHW63014</strain>
    </source>
</reference>
<gene>
    <name evidence="3" type="ORF">D0Q02_14795</name>
</gene>
<comment type="caution">
    <text evidence="3">The sequence shown here is derived from an EMBL/GenBank/DDBJ whole genome shotgun (WGS) entry which is preliminary data.</text>
</comment>
<dbReference type="InterPro" id="IPR036264">
    <property type="entry name" value="Bact_exopeptidase_dim_dom"/>
</dbReference>
<dbReference type="InterPro" id="IPR050072">
    <property type="entry name" value="Peptidase_M20A"/>
</dbReference>
<keyword evidence="4" id="KW-1185">Reference proteome</keyword>
<dbReference type="SUPFAM" id="SSF53187">
    <property type="entry name" value="Zn-dependent exopeptidases"/>
    <property type="match status" value="1"/>
</dbReference>
<protein>
    <submittedName>
        <fullName evidence="3">M20/M25/M40 family metallo-hydrolase</fullName>
    </submittedName>
</protein>
<evidence type="ECO:0000313" key="3">
    <source>
        <dbReference type="EMBL" id="RFS45868.1"/>
    </source>
</evidence>
<dbReference type="Gene3D" id="3.40.630.10">
    <property type="entry name" value="Zn peptidases"/>
    <property type="match status" value="1"/>
</dbReference>